<proteinExistence type="predicted"/>
<evidence type="ECO:0000259" key="1">
    <source>
        <dbReference type="PROSITE" id="PS50943"/>
    </source>
</evidence>
<sequence length="232" mass="26264">MQTERLQIAGMLKRDDKHGRLKDARQRHYRTAKEAAEALGSPYGTYSGHESGSRGFSNEEAARYARFFRVRLDWLLFGTGSSQEMKLKPLLGKIERGGVVSPIDNIFENPNQQFVIIESIIAEAACAYAIMSHDMIPWYNWGYLLVCGYRQSDHFDINQKLVIVSIKNENTRLAIANIDESSGLFDLECFGYPNIKRAEIEWAEEVLAIIPNRNLWSLSSGSTPKPALSMVE</sequence>
<dbReference type="PROSITE" id="PS50943">
    <property type="entry name" value="HTH_CROC1"/>
    <property type="match status" value="1"/>
</dbReference>
<organism evidence="2 3">
    <name type="scientific">Methylobacterium gossipiicola</name>
    <dbReference type="NCBI Taxonomy" id="582675"/>
    <lineage>
        <taxon>Bacteria</taxon>
        <taxon>Pseudomonadati</taxon>
        <taxon>Pseudomonadota</taxon>
        <taxon>Alphaproteobacteria</taxon>
        <taxon>Hyphomicrobiales</taxon>
        <taxon>Methylobacteriaceae</taxon>
        <taxon>Methylobacterium</taxon>
    </lineage>
</organism>
<feature type="domain" description="HTH cro/C1-type" evidence="1">
    <location>
        <begin position="21"/>
        <end position="75"/>
    </location>
</feature>
<dbReference type="Pfam" id="PF01381">
    <property type="entry name" value="HTH_3"/>
    <property type="match status" value="1"/>
</dbReference>
<dbReference type="CDD" id="cd00093">
    <property type="entry name" value="HTH_XRE"/>
    <property type="match status" value="1"/>
</dbReference>
<reference evidence="3" key="1">
    <citation type="submission" date="2016-10" db="EMBL/GenBank/DDBJ databases">
        <authorList>
            <person name="Varghese N."/>
            <person name="Submissions S."/>
        </authorList>
    </citation>
    <scope>NUCLEOTIDE SEQUENCE [LARGE SCALE GENOMIC DNA]</scope>
    <source>
        <strain evidence="3">Gh-105</strain>
    </source>
</reference>
<dbReference type="Proteomes" id="UP000199229">
    <property type="component" value="Unassembled WGS sequence"/>
</dbReference>
<dbReference type="STRING" id="582675.SAMN05192565_11772"/>
<dbReference type="GO" id="GO:0003677">
    <property type="term" value="F:DNA binding"/>
    <property type="evidence" value="ECO:0007669"/>
    <property type="project" value="InterPro"/>
</dbReference>
<dbReference type="AlphaFoldDB" id="A0A1I2VVX4"/>
<dbReference type="EMBL" id="FOPM01000017">
    <property type="protein sequence ID" value="SFG92599.1"/>
    <property type="molecule type" value="Genomic_DNA"/>
</dbReference>
<dbReference type="SMART" id="SM00530">
    <property type="entry name" value="HTH_XRE"/>
    <property type="match status" value="1"/>
</dbReference>
<dbReference type="InterPro" id="IPR001387">
    <property type="entry name" value="Cro/C1-type_HTH"/>
</dbReference>
<dbReference type="InterPro" id="IPR010982">
    <property type="entry name" value="Lambda_DNA-bd_dom_sf"/>
</dbReference>
<evidence type="ECO:0000313" key="2">
    <source>
        <dbReference type="EMBL" id="SFG92599.1"/>
    </source>
</evidence>
<evidence type="ECO:0000313" key="3">
    <source>
        <dbReference type="Proteomes" id="UP000199229"/>
    </source>
</evidence>
<dbReference type="SUPFAM" id="SSF47413">
    <property type="entry name" value="lambda repressor-like DNA-binding domains"/>
    <property type="match status" value="1"/>
</dbReference>
<protein>
    <submittedName>
        <fullName evidence="2">Helix-turn-helix</fullName>
    </submittedName>
</protein>
<dbReference type="Gene3D" id="1.10.260.40">
    <property type="entry name" value="lambda repressor-like DNA-binding domains"/>
    <property type="match status" value="1"/>
</dbReference>
<accession>A0A1I2VVX4</accession>
<gene>
    <name evidence="2" type="ORF">SAMN05192565_11772</name>
</gene>
<name>A0A1I2VVX4_9HYPH</name>
<keyword evidence="3" id="KW-1185">Reference proteome</keyword>